<reference evidence="1 2" key="1">
    <citation type="submission" date="2019-08" db="EMBL/GenBank/DDBJ databases">
        <title>Bacillus genomes from the desert of Cuatro Cienegas, Coahuila.</title>
        <authorList>
            <person name="Olmedo-Alvarez G."/>
        </authorList>
    </citation>
    <scope>NUCLEOTIDE SEQUENCE [LARGE SCALE GENOMIC DNA]</scope>
    <source>
        <strain evidence="1 2">CH108_3D</strain>
    </source>
</reference>
<accession>A0A5D4RUT2</accession>
<dbReference type="InterPro" id="IPR003718">
    <property type="entry name" value="OsmC/Ohr_fam"/>
</dbReference>
<evidence type="ECO:0000313" key="1">
    <source>
        <dbReference type="EMBL" id="TYS55047.1"/>
    </source>
</evidence>
<gene>
    <name evidence="1" type="ORF">FZC83_08860</name>
</gene>
<dbReference type="Pfam" id="PF02566">
    <property type="entry name" value="OsmC"/>
    <property type="match status" value="1"/>
</dbReference>
<dbReference type="InterPro" id="IPR015946">
    <property type="entry name" value="KH_dom-like_a/b"/>
</dbReference>
<dbReference type="InterPro" id="IPR036102">
    <property type="entry name" value="OsmC/Ohrsf"/>
</dbReference>
<dbReference type="EMBL" id="VTEQ01000002">
    <property type="protein sequence ID" value="TYS55047.1"/>
    <property type="molecule type" value="Genomic_DNA"/>
</dbReference>
<comment type="caution">
    <text evidence="1">The sequence shown here is derived from an EMBL/GenBank/DDBJ whole genome shotgun (WGS) entry which is preliminary data.</text>
</comment>
<name>A0A5D4RUT2_9BACI</name>
<protein>
    <submittedName>
        <fullName evidence="1">OsmC family protein</fullName>
    </submittedName>
</protein>
<dbReference type="PANTHER" id="PTHR34352">
    <property type="entry name" value="PROTEIN YHFA"/>
    <property type="match status" value="1"/>
</dbReference>
<organism evidence="1 2">
    <name type="scientific">Rossellomorea marisflavi</name>
    <dbReference type="NCBI Taxonomy" id="189381"/>
    <lineage>
        <taxon>Bacteria</taxon>
        <taxon>Bacillati</taxon>
        <taxon>Bacillota</taxon>
        <taxon>Bacilli</taxon>
        <taxon>Bacillales</taxon>
        <taxon>Bacillaceae</taxon>
        <taxon>Rossellomorea</taxon>
    </lineage>
</organism>
<dbReference type="Proteomes" id="UP000322997">
    <property type="component" value="Unassembled WGS sequence"/>
</dbReference>
<dbReference type="AlphaFoldDB" id="A0A5D4RUT2"/>
<dbReference type="SUPFAM" id="SSF82784">
    <property type="entry name" value="OsmC-like"/>
    <property type="match status" value="1"/>
</dbReference>
<dbReference type="PANTHER" id="PTHR34352:SF1">
    <property type="entry name" value="PROTEIN YHFA"/>
    <property type="match status" value="1"/>
</dbReference>
<dbReference type="Gene3D" id="3.30.300.20">
    <property type="match status" value="1"/>
</dbReference>
<sequence length="135" mass="15236">MKGVLFMKYTINKDSVTTDTTFGNLSVSTNEEEGYRPFQLFIASLAGCSGTLLRTILTKKRMDVAHMELEADYVRNPDRAHRIEEIHFTALVKTGNTLTKKQAERISQLVLTNCGMIQSVISSIEITFKIQMVDE</sequence>
<evidence type="ECO:0000313" key="2">
    <source>
        <dbReference type="Proteomes" id="UP000322997"/>
    </source>
</evidence>
<proteinExistence type="predicted"/>